<comment type="caution">
    <text evidence="3">The sequence shown here is derived from an EMBL/GenBank/DDBJ whole genome shotgun (WGS) entry which is preliminary data.</text>
</comment>
<protein>
    <submittedName>
        <fullName evidence="3">Major facilitator superfamily MFS_1</fullName>
    </submittedName>
</protein>
<evidence type="ECO:0000256" key="2">
    <source>
        <dbReference type="SAM" id="Phobius"/>
    </source>
</evidence>
<dbReference type="PATRIC" id="fig|1324957.4.peg.399"/>
<dbReference type="PANTHER" id="PTHR23530:SF1">
    <property type="entry name" value="PERMEASE, MAJOR FACILITATOR SUPERFAMILY-RELATED"/>
    <property type="match status" value="1"/>
</dbReference>
<organism evidence="3 4">
    <name type="scientific">Candidatus Halobonum tyrrellensis G22</name>
    <dbReference type="NCBI Taxonomy" id="1324957"/>
    <lineage>
        <taxon>Archaea</taxon>
        <taxon>Methanobacteriati</taxon>
        <taxon>Methanobacteriota</taxon>
        <taxon>Stenosarchaea group</taxon>
        <taxon>Halobacteria</taxon>
        <taxon>Halobacteriales</taxon>
        <taxon>Haloferacaceae</taxon>
        <taxon>Candidatus Halobonum</taxon>
    </lineage>
</organism>
<dbReference type="eggNOG" id="arCOG00132">
    <property type="taxonomic scope" value="Archaea"/>
</dbReference>
<evidence type="ECO:0000313" key="3">
    <source>
        <dbReference type="EMBL" id="ESP89711.1"/>
    </source>
</evidence>
<feature type="transmembrane region" description="Helical" evidence="2">
    <location>
        <begin position="35"/>
        <end position="57"/>
    </location>
</feature>
<dbReference type="InterPro" id="IPR036259">
    <property type="entry name" value="MFS_trans_sf"/>
</dbReference>
<dbReference type="PANTHER" id="PTHR23530">
    <property type="entry name" value="TRANSPORT PROTEIN-RELATED"/>
    <property type="match status" value="1"/>
</dbReference>
<evidence type="ECO:0000313" key="4">
    <source>
        <dbReference type="Proteomes" id="UP000017840"/>
    </source>
</evidence>
<keyword evidence="2" id="KW-0812">Transmembrane</keyword>
<keyword evidence="2" id="KW-1133">Transmembrane helix</keyword>
<keyword evidence="2" id="KW-0472">Membrane</keyword>
<dbReference type="Gene3D" id="1.20.1250.20">
    <property type="entry name" value="MFS general substrate transporter like domains"/>
    <property type="match status" value="1"/>
</dbReference>
<feature type="transmembrane region" description="Helical" evidence="2">
    <location>
        <begin position="226"/>
        <end position="247"/>
    </location>
</feature>
<dbReference type="Pfam" id="PF07690">
    <property type="entry name" value="MFS_1"/>
    <property type="match status" value="1"/>
</dbReference>
<feature type="compositionally biased region" description="Low complexity" evidence="1">
    <location>
        <begin position="382"/>
        <end position="399"/>
    </location>
</feature>
<reference evidence="3 4" key="1">
    <citation type="journal article" date="2013" name="Genome Announc.">
        <title>Draft Genome Sequence of 'Candidatus Halobonum tyrrellensis' Strain G22, Isolated from the Hypersaline Waters of Lake Tyrrell, Australia.</title>
        <authorList>
            <person name="Ugalde J.A."/>
            <person name="Narasingarao P."/>
            <person name="Kuo S."/>
            <person name="Podell S."/>
            <person name="Allen E.E."/>
        </authorList>
    </citation>
    <scope>NUCLEOTIDE SEQUENCE [LARGE SCALE GENOMIC DNA]</scope>
    <source>
        <strain evidence="3 4">G22</strain>
    </source>
</reference>
<dbReference type="InterPro" id="IPR011701">
    <property type="entry name" value="MFS"/>
</dbReference>
<dbReference type="InterPro" id="IPR053160">
    <property type="entry name" value="MFS_DHA3_Transporter"/>
</dbReference>
<name>V4GX09_9EURY</name>
<feature type="transmembrane region" description="Helical" evidence="2">
    <location>
        <begin position="267"/>
        <end position="284"/>
    </location>
</feature>
<proteinExistence type="predicted"/>
<feature type="transmembrane region" description="Helical" evidence="2">
    <location>
        <begin position="171"/>
        <end position="189"/>
    </location>
</feature>
<evidence type="ECO:0000256" key="1">
    <source>
        <dbReference type="SAM" id="MobiDB-lite"/>
    </source>
</evidence>
<keyword evidence="4" id="KW-1185">Reference proteome</keyword>
<sequence length="437" mass="47323">MGLPSRYGVWEAGRGSVLKYYLYKSTKAVEFYRPIMYLFFLAQGLDFTQIAIVEALYNLTTLFGEIPTGYIGDRVGRWTSLLIGTVLIAATLLGIGLAESFLTLAVLCVCWSAGYNFRSGSEDAWLYDTLTDDLSEDEFARVRGRGESAALAVGAGAAVIGGYLGSIDLSYPWFVAAVTGIGAVVLLTLDEPGTYKETDTDVLSLRRTVGIVREALSRRTLRSFILYYYVLYAAVTYLVFVFLQPIFETIVVDLGVAPAQVESLSGWFYAAYSLVGAVLSYYTGAIKEYVGVRTWFLALPFVVGAALVGMYFIPLLALPTFLFARGLSDVTRSFAGQYVNDRIGTLGRATVLSAMAIVSGLAVVPFQLGSGVVSDIVPRCSHSPSRVGSSSSGPESSFSGKRRSLKGVSPTNSASDPAYCDQALHRVPRRLVVELRT</sequence>
<feature type="region of interest" description="Disordered" evidence="1">
    <location>
        <begin position="382"/>
        <end position="419"/>
    </location>
</feature>
<dbReference type="AlphaFoldDB" id="V4GX09"/>
<dbReference type="Proteomes" id="UP000017840">
    <property type="component" value="Unassembled WGS sequence"/>
</dbReference>
<dbReference type="GO" id="GO:0022857">
    <property type="term" value="F:transmembrane transporter activity"/>
    <property type="evidence" value="ECO:0007669"/>
    <property type="project" value="InterPro"/>
</dbReference>
<feature type="transmembrane region" description="Helical" evidence="2">
    <location>
        <begin position="296"/>
        <end position="323"/>
    </location>
</feature>
<gene>
    <name evidence="3" type="ORF">K933_01951</name>
</gene>
<dbReference type="STRING" id="1324957.K933_01951"/>
<accession>V4GX09</accession>
<dbReference type="EMBL" id="ASGZ01000005">
    <property type="protein sequence ID" value="ESP89711.1"/>
    <property type="molecule type" value="Genomic_DNA"/>
</dbReference>
<feature type="transmembrane region" description="Helical" evidence="2">
    <location>
        <begin position="148"/>
        <end position="165"/>
    </location>
</feature>
<dbReference type="SUPFAM" id="SSF103473">
    <property type="entry name" value="MFS general substrate transporter"/>
    <property type="match status" value="1"/>
</dbReference>